<dbReference type="Pfam" id="PF00324">
    <property type="entry name" value="AA_permease"/>
    <property type="match status" value="1"/>
</dbReference>
<evidence type="ECO:0000259" key="10">
    <source>
        <dbReference type="Pfam" id="PF03522"/>
    </source>
</evidence>
<dbReference type="InterPro" id="IPR004842">
    <property type="entry name" value="SLC12A_fam"/>
</dbReference>
<evidence type="ECO:0000256" key="7">
    <source>
        <dbReference type="SAM" id="MobiDB-lite"/>
    </source>
</evidence>
<feature type="transmembrane region" description="Helical" evidence="8">
    <location>
        <begin position="153"/>
        <end position="178"/>
    </location>
</feature>
<dbReference type="STRING" id="420778.A0A1S8B1T3"/>
<feature type="transmembrane region" description="Helical" evidence="8">
    <location>
        <begin position="524"/>
        <end position="543"/>
    </location>
</feature>
<feature type="domain" description="Amino acid permease/ SLC12A" evidence="9">
    <location>
        <begin position="126"/>
        <end position="603"/>
    </location>
</feature>
<evidence type="ECO:0000259" key="9">
    <source>
        <dbReference type="Pfam" id="PF00324"/>
    </source>
</evidence>
<gene>
    <name evidence="11" type="ORF">BK809_0002346</name>
</gene>
<organism evidence="11 12">
    <name type="scientific">Diplodia seriata</name>
    <dbReference type="NCBI Taxonomy" id="420778"/>
    <lineage>
        <taxon>Eukaryota</taxon>
        <taxon>Fungi</taxon>
        <taxon>Dikarya</taxon>
        <taxon>Ascomycota</taxon>
        <taxon>Pezizomycotina</taxon>
        <taxon>Dothideomycetes</taxon>
        <taxon>Dothideomycetes incertae sedis</taxon>
        <taxon>Botryosphaeriales</taxon>
        <taxon>Botryosphaeriaceae</taxon>
        <taxon>Diplodia</taxon>
    </lineage>
</organism>
<dbReference type="GO" id="GO:0006884">
    <property type="term" value="P:cell volume homeostasis"/>
    <property type="evidence" value="ECO:0007669"/>
    <property type="project" value="TreeGrafter"/>
</dbReference>
<feature type="transmembrane region" description="Helical" evidence="8">
    <location>
        <begin position="550"/>
        <end position="566"/>
    </location>
</feature>
<evidence type="ECO:0000256" key="8">
    <source>
        <dbReference type="SAM" id="Phobius"/>
    </source>
</evidence>
<dbReference type="GO" id="GO:0055064">
    <property type="term" value="P:chloride ion homeostasis"/>
    <property type="evidence" value="ECO:0007669"/>
    <property type="project" value="TreeGrafter"/>
</dbReference>
<feature type="transmembrane region" description="Helical" evidence="8">
    <location>
        <begin position="415"/>
        <end position="437"/>
    </location>
</feature>
<dbReference type="GO" id="GO:0055075">
    <property type="term" value="P:potassium ion homeostasis"/>
    <property type="evidence" value="ECO:0007669"/>
    <property type="project" value="TreeGrafter"/>
</dbReference>
<feature type="transmembrane region" description="Helical" evidence="8">
    <location>
        <begin position="374"/>
        <end position="395"/>
    </location>
</feature>
<feature type="transmembrane region" description="Helical" evidence="8">
    <location>
        <begin position="199"/>
        <end position="229"/>
    </location>
</feature>
<dbReference type="PANTHER" id="PTHR11827:SF72">
    <property type="entry name" value="GH08340P"/>
    <property type="match status" value="1"/>
</dbReference>
<dbReference type="FunFam" id="1.20.1740.10:FF:000013">
    <property type="entry name" value="Solute carrier family 12 member"/>
    <property type="match status" value="1"/>
</dbReference>
<dbReference type="InterPro" id="IPR004841">
    <property type="entry name" value="AA-permease/SLC12A_dom"/>
</dbReference>
<dbReference type="GO" id="GO:0015379">
    <property type="term" value="F:potassium:chloride symporter activity"/>
    <property type="evidence" value="ECO:0007669"/>
    <property type="project" value="TreeGrafter"/>
</dbReference>
<feature type="compositionally biased region" description="Polar residues" evidence="7">
    <location>
        <begin position="1133"/>
        <end position="1144"/>
    </location>
</feature>
<dbReference type="PANTHER" id="PTHR11827">
    <property type="entry name" value="SOLUTE CARRIER FAMILY 12, CATION COTRANSPORTERS"/>
    <property type="match status" value="1"/>
</dbReference>
<keyword evidence="4 8" id="KW-0812">Transmembrane</keyword>
<feature type="transmembrane region" description="Helical" evidence="8">
    <location>
        <begin position="277"/>
        <end position="294"/>
    </location>
</feature>
<dbReference type="OrthoDB" id="2020542at2759"/>
<sequence>MASGGGSSRMPSRLHSRSNFTTRAAQDDSQQLQRRWSLSQISAQDENEPLLAAGLHRARPPSVPRENRTFGTFFSTLFPRGKSVVTSAPAPPLTRRHHGHRRTRSSGADPAKPGNISTKLGTFAGVFVPTTLNVLSILMFLRFGFILGQSGVLGMMGLLIACYTINFLTTLSISAIATNGTVRGGGAYYLISRSLGPEFGGSIGIVFYLGCVLNTGMNAVGLIACFVQNFGSRHGSWANWLPDDFWWQYLWATVVLAVCTTICLAGSGLFARCSNALLVILLVATFSIPVSAIFQHPFSNVKLGIEYTGLSVETLKGNLLPNLTKDAAGSGLKGRETWQDLFGILFPATGGIFAGASMSGDLKAPSKSIPKGTLYGLALTFATYTIVIVSMAASITRVSFYNNDNVLQVVNISGALVLLGEFASTLFSTLMGVIGSAKLLQALARDKLIPGLLIFAQGSKGADEPILAIGLTYALSQLTMLADINQIASLVTMAYLMTFLVTNLACFLLKVASAPNFRPSFHFFNGWTAAIGAIASAVTMFFVDGLSASCCFATIFLVFLIIHYTTPPKAWGDVSQSLIYHQVRKYLLRLRQEHVKFWRPQILLFINDPRRQYKLIQFCNSLKKGALFVLGHVIVTNDFAGAVPEVKNQQSAWTKYIDFSRIKAFISIVISPNIEWGTRNVVLSAGLGGMKPNIVVMGFYNLNDLRTNPLINVPSPRPEHPQDTLNGTAPHKLRSKGKWKMAEEDKLKGQLPTDAIRKESAVTPQSYVTILEDLLLRLQMNVAIAKGFQDLELPAPGPSKLERMLEALHVNSVDEEEGTKRYIDLWPIQMSAEVAAPTDGTQNILTTNFDTYTLILQLGCILNTVPSWKRAYRLRVAVFVEYDSDVEEERGRVKALLYNLRIEAEVLVFWLASGDLQSYEIIVNGKSDESCHESRQDIEEALKEEAWWQDIHKLRQRKAGTTNPIEELAQLEGFLETASNWPNTAFRQGDRETKSKRFADIKEMLLQRRRTSIGSLKQMGVSMGMRTHRLPPGLDGHESSSDSSSSDGGFEAGCSDSDRSAASENDLDELQDESDTGSISPIRRTCSEGGSINWSDSPRSRRQRHSSTSPFSITPRQRSQPRQANLLHPTQAAAANSDSTLVTSQPPPNAGSIPQPNGSETNVAGSRQSPPRFTSMPVPRTEVAADEGPGPSIMFAEPLSPEELRERRLGASIYTRSGSPQIAAPPQSSPAKPDESASVPTPVPGSPRAASPVSQASGFPLQQSVPLSFNDLPCRAQHLILNELIRREGGKDQRTAVIFTTLPSPVEGTCEDEHASVRYLADLEVLCQGLPPVVLVHSNSMTVTTNL</sequence>
<name>A0A1S8B1T3_9PEZI</name>
<evidence type="ECO:0000313" key="11">
    <source>
        <dbReference type="EMBL" id="OMP81353.1"/>
    </source>
</evidence>
<evidence type="ECO:0000256" key="4">
    <source>
        <dbReference type="ARBA" id="ARBA00022692"/>
    </source>
</evidence>
<evidence type="ECO:0000313" key="12">
    <source>
        <dbReference type="Proteomes" id="UP000190776"/>
    </source>
</evidence>
<feature type="compositionally biased region" description="Polar residues" evidence="7">
    <location>
        <begin position="1106"/>
        <end position="1123"/>
    </location>
</feature>
<feature type="transmembrane region" description="Helical" evidence="8">
    <location>
        <begin position="120"/>
        <end position="141"/>
    </location>
</feature>
<dbReference type="Pfam" id="PF03522">
    <property type="entry name" value="SLC12"/>
    <property type="match status" value="1"/>
</dbReference>
<evidence type="ECO:0000256" key="1">
    <source>
        <dbReference type="ARBA" id="ARBA00004141"/>
    </source>
</evidence>
<feature type="transmembrane region" description="Helical" evidence="8">
    <location>
        <begin position="249"/>
        <end position="270"/>
    </location>
</feature>
<feature type="region of interest" description="Disordered" evidence="7">
    <location>
        <begin position="1012"/>
        <end position="1202"/>
    </location>
</feature>
<feature type="compositionally biased region" description="Polar residues" evidence="7">
    <location>
        <begin position="1088"/>
        <end position="1097"/>
    </location>
</feature>
<evidence type="ECO:0000256" key="5">
    <source>
        <dbReference type="ARBA" id="ARBA00022989"/>
    </source>
</evidence>
<comment type="caution">
    <text evidence="11">The sequence shown here is derived from an EMBL/GenBank/DDBJ whole genome shotgun (WGS) entry which is preliminary data.</text>
</comment>
<evidence type="ECO:0000256" key="3">
    <source>
        <dbReference type="ARBA" id="ARBA00022448"/>
    </source>
</evidence>
<reference evidence="11 12" key="1">
    <citation type="submission" date="2017-01" db="EMBL/GenBank/DDBJ databases">
        <title>Draft genome sequence of Diplodia seriata F98.1, a fungal species involved in grapevine trunk diseases.</title>
        <authorList>
            <person name="Robert-Siegwald G."/>
            <person name="Vallet J."/>
            <person name="Abou-Mansour E."/>
            <person name="Xu J."/>
            <person name="Rey P."/>
            <person name="Bertsch C."/>
            <person name="Rego C."/>
            <person name="Larignon P."/>
            <person name="Fontaine F."/>
            <person name="Lebrun M.-H."/>
        </authorList>
    </citation>
    <scope>NUCLEOTIDE SEQUENCE [LARGE SCALE GENOMIC DNA]</scope>
    <source>
        <strain evidence="11 12">F98.1</strain>
    </source>
</reference>
<feature type="compositionally biased region" description="Low complexity" evidence="7">
    <location>
        <begin position="1219"/>
        <end position="1231"/>
    </location>
</feature>
<feature type="compositionally biased region" description="Polar residues" evidence="7">
    <location>
        <begin position="17"/>
        <end position="28"/>
    </location>
</feature>
<proteinExistence type="inferred from homology"/>
<dbReference type="InterPro" id="IPR018491">
    <property type="entry name" value="SLC12_C"/>
</dbReference>
<comment type="subcellular location">
    <subcellularLocation>
        <location evidence="1">Membrane</location>
        <topology evidence="1">Multi-pass membrane protein</topology>
    </subcellularLocation>
</comment>
<feature type="region of interest" description="Disordered" evidence="7">
    <location>
        <begin position="715"/>
        <end position="739"/>
    </location>
</feature>
<feature type="domain" description="SLC12A transporter C-terminal" evidence="10">
    <location>
        <begin position="614"/>
        <end position="700"/>
    </location>
</feature>
<feature type="compositionally biased region" description="Acidic residues" evidence="7">
    <location>
        <begin position="1065"/>
        <end position="1075"/>
    </location>
</feature>
<keyword evidence="5 8" id="KW-1133">Transmembrane helix</keyword>
<keyword evidence="6 8" id="KW-0472">Membrane</keyword>
<feature type="compositionally biased region" description="Polar residues" evidence="7">
    <location>
        <begin position="1152"/>
        <end position="1172"/>
    </location>
</feature>
<dbReference type="GO" id="GO:0034486">
    <property type="term" value="P:vacuolar transmembrane transport"/>
    <property type="evidence" value="ECO:0007669"/>
    <property type="project" value="TreeGrafter"/>
</dbReference>
<feature type="region of interest" description="Disordered" evidence="7">
    <location>
        <begin position="1215"/>
        <end position="1256"/>
    </location>
</feature>
<dbReference type="EMBL" id="MSZU01000115">
    <property type="protein sequence ID" value="OMP81353.1"/>
    <property type="molecule type" value="Genomic_DNA"/>
</dbReference>
<dbReference type="GO" id="GO:0005774">
    <property type="term" value="C:vacuolar membrane"/>
    <property type="evidence" value="ECO:0007669"/>
    <property type="project" value="TreeGrafter"/>
</dbReference>
<protein>
    <submittedName>
        <fullName evidence="11">Putative membrane protein</fullName>
    </submittedName>
</protein>
<feature type="region of interest" description="Disordered" evidence="7">
    <location>
        <begin position="85"/>
        <end position="114"/>
    </location>
</feature>
<dbReference type="Proteomes" id="UP000190776">
    <property type="component" value="Unassembled WGS sequence"/>
</dbReference>
<feature type="transmembrane region" description="Helical" evidence="8">
    <location>
        <begin position="487"/>
        <end position="512"/>
    </location>
</feature>
<accession>A0A1S8B1T3</accession>
<evidence type="ECO:0000256" key="6">
    <source>
        <dbReference type="ARBA" id="ARBA00023136"/>
    </source>
</evidence>
<feature type="transmembrane region" description="Helical" evidence="8">
    <location>
        <begin position="341"/>
        <end position="362"/>
    </location>
</feature>
<feature type="compositionally biased region" description="Basic residues" evidence="7">
    <location>
        <begin position="94"/>
        <end position="104"/>
    </location>
</feature>
<evidence type="ECO:0000256" key="2">
    <source>
        <dbReference type="ARBA" id="ARBA00010593"/>
    </source>
</evidence>
<keyword evidence="3" id="KW-0813">Transport</keyword>
<comment type="similarity">
    <text evidence="2">Belongs to the SLC12A transporter family.</text>
</comment>
<feature type="region of interest" description="Disordered" evidence="7">
    <location>
        <begin position="1"/>
        <end position="36"/>
    </location>
</feature>
<dbReference type="Gene3D" id="1.20.1740.10">
    <property type="entry name" value="Amino acid/polyamine transporter I"/>
    <property type="match status" value="1"/>
</dbReference>